<dbReference type="KEGG" id="mas:Mahau_2930"/>
<dbReference type="OrthoDB" id="1684751at2"/>
<dbReference type="InterPro" id="IPR010093">
    <property type="entry name" value="SinI_DNA-bd"/>
</dbReference>
<dbReference type="Proteomes" id="UP000008457">
    <property type="component" value="Chromosome"/>
</dbReference>
<gene>
    <name evidence="2" type="ordered locus">Mahau_2930</name>
</gene>
<evidence type="ECO:0000313" key="3">
    <source>
        <dbReference type="Proteomes" id="UP000008457"/>
    </source>
</evidence>
<proteinExistence type="predicted"/>
<dbReference type="AlphaFoldDB" id="F4A0X4"/>
<dbReference type="HOGENOM" id="CLU_1956937_0_0_9"/>
<evidence type="ECO:0000259" key="1">
    <source>
        <dbReference type="Pfam" id="PF12728"/>
    </source>
</evidence>
<dbReference type="eggNOG" id="ENOG5030FTF">
    <property type="taxonomic scope" value="Bacteria"/>
</dbReference>
<reference evidence="2 3" key="2">
    <citation type="journal article" date="2011" name="Stand. Genomic Sci.">
        <title>Complete genome sequence of Mahella australiensis type strain (50-1 BON).</title>
        <authorList>
            <person name="Sikorski J."/>
            <person name="Teshima H."/>
            <person name="Nolan M."/>
            <person name="Lucas S."/>
            <person name="Hammon N."/>
            <person name="Deshpande S."/>
            <person name="Cheng J.F."/>
            <person name="Pitluck S."/>
            <person name="Liolios K."/>
            <person name="Pagani I."/>
            <person name="Ivanova N."/>
            <person name="Huntemann M."/>
            <person name="Mavromatis K."/>
            <person name="Ovchinikova G."/>
            <person name="Pati A."/>
            <person name="Tapia R."/>
            <person name="Han C."/>
            <person name="Goodwin L."/>
            <person name="Chen A."/>
            <person name="Palaniappan K."/>
            <person name="Land M."/>
            <person name="Hauser L."/>
            <person name="Ngatchou-Djao O.D."/>
            <person name="Rohde M."/>
            <person name="Pukall R."/>
            <person name="Spring S."/>
            <person name="Abt B."/>
            <person name="Goker M."/>
            <person name="Detter J.C."/>
            <person name="Woyke T."/>
            <person name="Bristow J."/>
            <person name="Markowitz V."/>
            <person name="Hugenholtz P."/>
            <person name="Eisen J.A."/>
            <person name="Kyrpides N.C."/>
            <person name="Klenk H.P."/>
            <person name="Lapidus A."/>
        </authorList>
    </citation>
    <scope>NUCLEOTIDE SEQUENCE [LARGE SCALE GENOMIC DNA]</scope>
    <source>
        <strain evidence="3">DSM 15567 / CIP 107919 / 50-1 BON</strain>
    </source>
</reference>
<dbReference type="RefSeq" id="WP_013782462.1">
    <property type="nucleotide sequence ID" value="NC_015520.1"/>
</dbReference>
<feature type="domain" description="Helix-turn-helix" evidence="1">
    <location>
        <begin position="60"/>
        <end position="109"/>
    </location>
</feature>
<dbReference type="GO" id="GO:0003677">
    <property type="term" value="F:DNA binding"/>
    <property type="evidence" value="ECO:0007669"/>
    <property type="project" value="InterPro"/>
</dbReference>
<dbReference type="Pfam" id="PF12728">
    <property type="entry name" value="HTH_17"/>
    <property type="match status" value="1"/>
</dbReference>
<evidence type="ECO:0000313" key="2">
    <source>
        <dbReference type="EMBL" id="AEE98051.1"/>
    </source>
</evidence>
<reference evidence="3" key="1">
    <citation type="submission" date="2010-11" db="EMBL/GenBank/DDBJ databases">
        <title>The complete genome of Mahella australiensis DSM 15567.</title>
        <authorList>
            <consortium name="US DOE Joint Genome Institute (JGI-PGF)"/>
            <person name="Lucas S."/>
            <person name="Copeland A."/>
            <person name="Lapidus A."/>
            <person name="Bruce D."/>
            <person name="Goodwin L."/>
            <person name="Pitluck S."/>
            <person name="Kyrpides N."/>
            <person name="Mavromatis K."/>
            <person name="Pagani I."/>
            <person name="Ivanova N."/>
            <person name="Teshima H."/>
            <person name="Brettin T."/>
            <person name="Detter J.C."/>
            <person name="Han C."/>
            <person name="Tapia R."/>
            <person name="Land M."/>
            <person name="Hauser L."/>
            <person name="Markowitz V."/>
            <person name="Cheng J.-F."/>
            <person name="Hugenholtz P."/>
            <person name="Woyke T."/>
            <person name="Wu D."/>
            <person name="Spring S."/>
            <person name="Pukall R."/>
            <person name="Steenblock K."/>
            <person name="Schneider S."/>
            <person name="Klenk H.-P."/>
            <person name="Eisen J.A."/>
        </authorList>
    </citation>
    <scope>NUCLEOTIDE SEQUENCE [LARGE SCALE GENOMIC DNA]</scope>
    <source>
        <strain evidence="3">DSM 15567 / CIP 107919 / 50-1 BON</strain>
    </source>
</reference>
<dbReference type="NCBIfam" id="TIGR01764">
    <property type="entry name" value="excise"/>
    <property type="match status" value="1"/>
</dbReference>
<accession>F4A0X4</accession>
<keyword evidence="3" id="KW-1185">Reference proteome</keyword>
<sequence>MTEQEKDLLIQLLTKFTSLTPEERANDKSLMKAKADVEKTIGADLMDAKIDDADDGFPTVLTIQQMAQFLQIGVTKAYEMSHWLGFPAVHIGRQVRVPKKALLEWLEQKHQEQSDEVQLQVMGRKRR</sequence>
<organism evidence="2 3">
    <name type="scientific">Mahella australiensis (strain DSM 15567 / CIP 107919 / 50-1 BON)</name>
    <dbReference type="NCBI Taxonomy" id="697281"/>
    <lineage>
        <taxon>Bacteria</taxon>
        <taxon>Bacillati</taxon>
        <taxon>Bacillota</taxon>
        <taxon>Clostridia</taxon>
        <taxon>Thermoanaerobacterales</taxon>
        <taxon>Thermoanaerobacterales Family IV. Incertae Sedis</taxon>
        <taxon>Mahella</taxon>
    </lineage>
</organism>
<dbReference type="STRING" id="697281.Mahau_2930"/>
<dbReference type="EMBL" id="CP002360">
    <property type="protein sequence ID" value="AEE98051.1"/>
    <property type="molecule type" value="Genomic_DNA"/>
</dbReference>
<dbReference type="InterPro" id="IPR041657">
    <property type="entry name" value="HTH_17"/>
</dbReference>
<protein>
    <submittedName>
        <fullName evidence="2">DNA binding domain protein, excisionase family</fullName>
    </submittedName>
</protein>
<name>F4A0X4_MAHA5</name>